<comment type="subcellular location">
    <subcellularLocation>
        <location evidence="1">Membrane</location>
        <topology evidence="1">Multi-pass membrane protein</topology>
    </subcellularLocation>
</comment>
<accession>A0ABS7JHL4</accession>
<dbReference type="EMBL" id="JAIGNQ010000004">
    <property type="protein sequence ID" value="MBX7489523.1"/>
    <property type="molecule type" value="Genomic_DNA"/>
</dbReference>
<dbReference type="Proteomes" id="UP000776651">
    <property type="component" value="Unassembled WGS sequence"/>
</dbReference>
<protein>
    <submittedName>
        <fullName evidence="6">DoxX family protein</fullName>
    </submittedName>
</protein>
<feature type="transmembrane region" description="Helical" evidence="5">
    <location>
        <begin position="16"/>
        <end position="36"/>
    </location>
</feature>
<comment type="caution">
    <text evidence="6">The sequence shown here is derived from an EMBL/GenBank/DDBJ whole genome shotgun (WGS) entry which is preliminary data.</text>
</comment>
<evidence type="ECO:0000313" key="7">
    <source>
        <dbReference type="Proteomes" id="UP000776651"/>
    </source>
</evidence>
<name>A0ABS7JHL4_9SPHN</name>
<keyword evidence="4 5" id="KW-0472">Membrane</keyword>
<evidence type="ECO:0000256" key="1">
    <source>
        <dbReference type="ARBA" id="ARBA00004141"/>
    </source>
</evidence>
<feature type="transmembrane region" description="Helical" evidence="5">
    <location>
        <begin position="86"/>
        <end position="107"/>
    </location>
</feature>
<proteinExistence type="predicted"/>
<gene>
    <name evidence="6" type="ORF">K3177_13455</name>
</gene>
<keyword evidence="7" id="KW-1185">Reference proteome</keyword>
<keyword evidence="2 5" id="KW-0812">Transmembrane</keyword>
<keyword evidence="3 5" id="KW-1133">Transmembrane helix</keyword>
<evidence type="ECO:0000256" key="2">
    <source>
        <dbReference type="ARBA" id="ARBA00022692"/>
    </source>
</evidence>
<feature type="transmembrane region" description="Helical" evidence="5">
    <location>
        <begin position="119"/>
        <end position="141"/>
    </location>
</feature>
<dbReference type="InterPro" id="IPR032808">
    <property type="entry name" value="DoxX"/>
</dbReference>
<evidence type="ECO:0000256" key="3">
    <source>
        <dbReference type="ARBA" id="ARBA00022989"/>
    </source>
</evidence>
<evidence type="ECO:0000256" key="4">
    <source>
        <dbReference type="ARBA" id="ARBA00023136"/>
    </source>
</evidence>
<evidence type="ECO:0000313" key="6">
    <source>
        <dbReference type="EMBL" id="MBX7489523.1"/>
    </source>
</evidence>
<dbReference type="Pfam" id="PF07681">
    <property type="entry name" value="DoxX"/>
    <property type="match status" value="1"/>
</dbReference>
<dbReference type="RefSeq" id="WP_221598656.1">
    <property type="nucleotide sequence ID" value="NZ_JAIGNQ010000004.1"/>
</dbReference>
<reference evidence="6 7" key="1">
    <citation type="submission" date="2021-08" db="EMBL/GenBank/DDBJ databases">
        <title>Comparative Genomics Analysis of the Genus Qipengyuania Reveals Extensive Genetic Diversity and Metabolic Versatility, Including the Description of Fifteen Novel Species.</title>
        <authorList>
            <person name="Liu Y."/>
        </authorList>
    </citation>
    <scope>NUCLEOTIDE SEQUENCE [LARGE SCALE GENOMIC DNA]</scope>
    <source>
        <strain evidence="6 7">GH25</strain>
    </source>
</reference>
<evidence type="ECO:0000256" key="5">
    <source>
        <dbReference type="SAM" id="Phobius"/>
    </source>
</evidence>
<feature type="transmembrane region" description="Helical" evidence="5">
    <location>
        <begin position="57"/>
        <end position="80"/>
    </location>
</feature>
<sequence>MSQPRPSPLIIAIDTFLAWPVALFVARLLLVSAYLIGGVQKLFDWPSAVAEQTHFGLAPPALWAGLTIVIELVGGIMVLFDWKGWLGAGMLGVFTILAAIVANDFWTMAGHDRFMATNAFFEHLGLAGAFVLSAMISRLHALD</sequence>
<organism evidence="6 7">
    <name type="scientific">Qipengyuania pacifica</name>
    <dbReference type="NCBI Taxonomy" id="2860199"/>
    <lineage>
        <taxon>Bacteria</taxon>
        <taxon>Pseudomonadati</taxon>
        <taxon>Pseudomonadota</taxon>
        <taxon>Alphaproteobacteria</taxon>
        <taxon>Sphingomonadales</taxon>
        <taxon>Erythrobacteraceae</taxon>
        <taxon>Qipengyuania</taxon>
    </lineage>
</organism>